<dbReference type="InterPro" id="IPR050559">
    <property type="entry name" value="P-Pant_transferase_sf"/>
</dbReference>
<gene>
    <name evidence="3" type="primary">sfp_1</name>
    <name evidence="3" type="ORF">CROST_012200</name>
</gene>
<dbReference type="STRING" id="84029.CROST_42370"/>
<dbReference type="GO" id="GO:0008897">
    <property type="term" value="F:holo-[acyl-carrier-protein] synthase activity"/>
    <property type="evidence" value="ECO:0007669"/>
    <property type="project" value="UniProtKB-EC"/>
</dbReference>
<dbReference type="Proteomes" id="UP000190951">
    <property type="component" value="Chromosome"/>
</dbReference>
<keyword evidence="2 3" id="KW-0808">Transferase</keyword>
<organism evidence="3 4">
    <name type="scientific">Clostridium felsineum</name>
    <dbReference type="NCBI Taxonomy" id="36839"/>
    <lineage>
        <taxon>Bacteria</taxon>
        <taxon>Bacillati</taxon>
        <taxon>Bacillota</taxon>
        <taxon>Clostridia</taxon>
        <taxon>Eubacteriales</taxon>
        <taxon>Clostridiaceae</taxon>
        <taxon>Clostridium</taxon>
    </lineage>
</organism>
<comment type="similarity">
    <text evidence="1">Belongs to the P-Pant transferase superfamily. Gsp/Sfp/HetI/AcpT family.</text>
</comment>
<keyword evidence="4" id="KW-1185">Reference proteome</keyword>
<dbReference type="InterPro" id="IPR037143">
    <property type="entry name" value="4-PPantetheinyl_Trfase_dom_sf"/>
</dbReference>
<dbReference type="GO" id="GO:0000287">
    <property type="term" value="F:magnesium ion binding"/>
    <property type="evidence" value="ECO:0007669"/>
    <property type="project" value="InterPro"/>
</dbReference>
<dbReference type="GO" id="GO:0005829">
    <property type="term" value="C:cytosol"/>
    <property type="evidence" value="ECO:0007669"/>
    <property type="project" value="TreeGrafter"/>
</dbReference>
<dbReference type="Gene3D" id="3.90.470.20">
    <property type="entry name" value="4'-phosphopantetheinyl transferase domain"/>
    <property type="match status" value="2"/>
</dbReference>
<reference evidence="3 4" key="1">
    <citation type="submission" date="2022-04" db="EMBL/GenBank/DDBJ databases">
        <title>Genome sequence of C. roseum typestrain.</title>
        <authorList>
            <person name="Poehlein A."/>
            <person name="Schoch T."/>
            <person name="Duerre P."/>
            <person name="Daniel R."/>
        </authorList>
    </citation>
    <scope>NUCLEOTIDE SEQUENCE [LARGE SCALE GENOMIC DNA]</scope>
    <source>
        <strain evidence="3 4">DSM 7320</strain>
    </source>
</reference>
<dbReference type="KEGG" id="crw:CROST_012200"/>
<evidence type="ECO:0000256" key="1">
    <source>
        <dbReference type="ARBA" id="ARBA00010990"/>
    </source>
</evidence>
<dbReference type="EC" id="2.7.8.7" evidence="3"/>
<dbReference type="SUPFAM" id="SSF56214">
    <property type="entry name" value="4'-phosphopantetheinyl transferase"/>
    <property type="match status" value="2"/>
</dbReference>
<dbReference type="EMBL" id="CP096983">
    <property type="protein sequence ID" value="URZ10510.1"/>
    <property type="molecule type" value="Genomic_DNA"/>
</dbReference>
<dbReference type="GO" id="GO:0019878">
    <property type="term" value="P:lysine biosynthetic process via aminoadipic acid"/>
    <property type="evidence" value="ECO:0007669"/>
    <property type="project" value="TreeGrafter"/>
</dbReference>
<evidence type="ECO:0000313" key="4">
    <source>
        <dbReference type="Proteomes" id="UP000190951"/>
    </source>
</evidence>
<dbReference type="Pfam" id="PF01648">
    <property type="entry name" value="ACPS"/>
    <property type="match status" value="1"/>
</dbReference>
<evidence type="ECO:0000256" key="2">
    <source>
        <dbReference type="ARBA" id="ARBA00022679"/>
    </source>
</evidence>
<accession>A0A1S8LQN1</accession>
<dbReference type="InterPro" id="IPR008278">
    <property type="entry name" value="4-PPantetheinyl_Trfase_dom"/>
</dbReference>
<evidence type="ECO:0000313" key="3">
    <source>
        <dbReference type="EMBL" id="URZ10510.1"/>
    </source>
</evidence>
<dbReference type="AlphaFoldDB" id="A0A1S8LQN1"/>
<proteinExistence type="inferred from homology"/>
<dbReference type="PANTHER" id="PTHR12215:SF10">
    <property type="entry name" value="L-AMINOADIPATE-SEMIALDEHYDE DEHYDROGENASE-PHOSPHOPANTETHEINYL TRANSFERASE"/>
    <property type="match status" value="1"/>
</dbReference>
<dbReference type="RefSeq" id="WP_077835549.1">
    <property type="nucleotide sequence ID" value="NZ_CP096983.1"/>
</dbReference>
<protein>
    <submittedName>
        <fullName evidence="3">4'-phosphopantetheinyl transferase Sfp</fullName>
        <ecNumber evidence="3">2.7.8.7</ecNumber>
    </submittedName>
</protein>
<sequence length="221" mass="25614">MKAIVYYTKIIEGSDISSDLIAELIPPERDDRIKSCMNKMKKNILIAEELLLRYILLERNLIKKHQIICREYNEYGKSFLKNIPLELSISHSLNIVGCAVAEDREIGLDIQAVKNIPIDILRRFISDNEYKMILESDDKKNASNLIWNQKEAFLKCLGVGWAKKVSNYKNNFKGIVLNGVQYVIKQSKIEENFNLAICMNEDDFEYQINYVEFQKLVGVVI</sequence>
<dbReference type="PANTHER" id="PTHR12215">
    <property type="entry name" value="PHOSPHOPANTETHEINE TRANSFERASE"/>
    <property type="match status" value="1"/>
</dbReference>
<name>A0A1S8LQN1_9CLOT</name>